<evidence type="ECO:0000313" key="5">
    <source>
        <dbReference type="Proteomes" id="UP001055712"/>
    </source>
</evidence>
<feature type="compositionally biased region" description="Low complexity" evidence="2">
    <location>
        <begin position="708"/>
        <end position="725"/>
    </location>
</feature>
<proteinExistence type="inferred from homology"/>
<feature type="compositionally biased region" description="Acidic residues" evidence="2">
    <location>
        <begin position="430"/>
        <end position="439"/>
    </location>
</feature>
<feature type="region of interest" description="Disordered" evidence="2">
    <location>
        <begin position="321"/>
        <end position="366"/>
    </location>
</feature>
<dbReference type="PANTHER" id="PTHR14490:SF5">
    <property type="entry name" value="PROTEIN KRI1 HOMOLOG"/>
    <property type="match status" value="1"/>
</dbReference>
<feature type="region of interest" description="Disordered" evidence="2">
    <location>
        <begin position="151"/>
        <end position="173"/>
    </location>
</feature>
<dbReference type="Pfam" id="PF12936">
    <property type="entry name" value="Kri1_C"/>
    <property type="match status" value="1"/>
</dbReference>
<feature type="compositionally biased region" description="Acidic residues" evidence="2">
    <location>
        <begin position="151"/>
        <end position="160"/>
    </location>
</feature>
<evidence type="ECO:0000256" key="1">
    <source>
        <dbReference type="ARBA" id="ARBA00007473"/>
    </source>
</evidence>
<evidence type="ECO:0000313" key="4">
    <source>
        <dbReference type="EMBL" id="KAI3428727.1"/>
    </source>
</evidence>
<dbReference type="GO" id="GO:0000447">
    <property type="term" value="P:endonucleolytic cleavage in ITS1 to separate SSU-rRNA from 5.8S rRNA and LSU-rRNA from tricistronic rRNA transcript (SSU-rRNA, 5.8S rRNA, LSU-rRNA)"/>
    <property type="evidence" value="ECO:0007669"/>
    <property type="project" value="TreeGrafter"/>
</dbReference>
<dbReference type="EMBL" id="SIDB01000009">
    <property type="protein sequence ID" value="KAI3428727.1"/>
    <property type="molecule type" value="Genomic_DNA"/>
</dbReference>
<feature type="region of interest" description="Disordered" evidence="2">
    <location>
        <begin position="390"/>
        <end position="412"/>
    </location>
</feature>
<evidence type="ECO:0000259" key="3">
    <source>
        <dbReference type="Pfam" id="PF12936"/>
    </source>
</evidence>
<feature type="compositionally biased region" description="Basic and acidic residues" evidence="2">
    <location>
        <begin position="339"/>
        <end position="366"/>
    </location>
</feature>
<feature type="compositionally biased region" description="Basic and acidic residues" evidence="2">
    <location>
        <begin position="630"/>
        <end position="651"/>
    </location>
</feature>
<dbReference type="OrthoDB" id="10252032at2759"/>
<keyword evidence="5" id="KW-1185">Reference proteome</keyword>
<evidence type="ECO:0000256" key="2">
    <source>
        <dbReference type="SAM" id="MobiDB-lite"/>
    </source>
</evidence>
<accession>A0A9D4YVL9</accession>
<dbReference type="Proteomes" id="UP001055712">
    <property type="component" value="Unassembled WGS sequence"/>
</dbReference>
<gene>
    <name evidence="4" type="ORF">D9Q98_007551</name>
</gene>
<sequence>MSKPKPLFDDAEVQPAALRVNKEFAKRFEHNSKRNELQRLQSKYPDQAAKLEQGGDSSSDGEDDDEGLIDERTQAQIFETLLKIRRRDQSIYDAQAKFYSSDSEEEGDEEEAAAAADEGGAAGGAAASKQKKEKPMYLKDVIYKQAMEGIVESEEEEEEAAAAARQQPRTYVQEQQQLKQAFLSAFEENVEGAEGAAADGFGAGVLQQRPGRKGAAAAAAAAAAAGSDGQGDEEGGEGEAEGADSQRVQQLLDGYFGRDHELTRDDQFLKRYIMNKGWVEEGEEEEHYGAGGGDGEEVDDEEDEQFVQQAEQFEHAYNFRFEEPGSSNIVTHPRNIEGTVRKEDDRRKRARAEKAARQAAAEEQRKAEVRRLKNLKRAEIEGKLTEIQSVAGQAGPGQEALDALVGGDFDPDEYDRQMAAAFGDDYYAAEGEEEEEEDAAFERELEAMAAYGSDEEEAQEGGEGKDPQTFAALQKRLAAQRRQQAGGEGEEEGSEEDEEEEGRELDPEAAARVRAEVQRLLEEYYKLNYEDVVGGVPTRFRYKEVAPDTFGLGVEEILGMEDKELNQVVGLKTLAPYREEHRRFRPNYQKLNQLRQQRDEDQGQRHGGGKKAGKQYWEREGQQGQGHKVANREEERQPRPVKTVAERRLESFAKPVFKKTNQQYEGGRERQAQDGGFKKRKRDEQQQDDGGAGKQKQPKQSKPPPPQQQQQQQQQQVTGDGAKLSKAAKKNLKRREKRRGKPEAAAA</sequence>
<feature type="region of interest" description="Disordered" evidence="2">
    <location>
        <begin position="582"/>
        <end position="747"/>
    </location>
</feature>
<feature type="domain" description="Kri1-like C-terminal" evidence="3">
    <location>
        <begin position="516"/>
        <end position="599"/>
    </location>
</feature>
<comment type="similarity">
    <text evidence="1">Belongs to the KRI1 family.</text>
</comment>
<feature type="region of interest" description="Disordered" evidence="2">
    <location>
        <begin position="29"/>
        <end position="72"/>
    </location>
</feature>
<name>A0A9D4YVL9_CHLVU</name>
<dbReference type="GO" id="GO:0030686">
    <property type="term" value="C:90S preribosome"/>
    <property type="evidence" value="ECO:0007669"/>
    <property type="project" value="TreeGrafter"/>
</dbReference>
<feature type="region of interest" description="Disordered" evidence="2">
    <location>
        <begin position="279"/>
        <end position="306"/>
    </location>
</feature>
<feature type="region of interest" description="Disordered" evidence="2">
    <location>
        <begin position="426"/>
        <end position="510"/>
    </location>
</feature>
<reference evidence="4" key="2">
    <citation type="submission" date="2020-11" db="EMBL/GenBank/DDBJ databases">
        <authorList>
            <person name="Cecchin M."/>
            <person name="Marcolungo L."/>
            <person name="Rossato M."/>
            <person name="Girolomoni L."/>
            <person name="Cosentino E."/>
            <person name="Cuine S."/>
            <person name="Li-Beisson Y."/>
            <person name="Delledonne M."/>
            <person name="Ballottari M."/>
        </authorList>
    </citation>
    <scope>NUCLEOTIDE SEQUENCE</scope>
    <source>
        <strain evidence="4">211/11P</strain>
        <tissue evidence="4">Whole cell</tissue>
    </source>
</reference>
<feature type="compositionally biased region" description="Basic residues" evidence="2">
    <location>
        <begin position="726"/>
        <end position="740"/>
    </location>
</feature>
<dbReference type="PANTHER" id="PTHR14490">
    <property type="entry name" value="ZINC FINGER, ZZ TYPE"/>
    <property type="match status" value="1"/>
</dbReference>
<organism evidence="4 5">
    <name type="scientific">Chlorella vulgaris</name>
    <name type="common">Green alga</name>
    <dbReference type="NCBI Taxonomy" id="3077"/>
    <lineage>
        <taxon>Eukaryota</taxon>
        <taxon>Viridiplantae</taxon>
        <taxon>Chlorophyta</taxon>
        <taxon>core chlorophytes</taxon>
        <taxon>Trebouxiophyceae</taxon>
        <taxon>Chlorellales</taxon>
        <taxon>Chlorellaceae</taxon>
        <taxon>Chlorella clade</taxon>
        <taxon>Chlorella</taxon>
    </lineage>
</organism>
<feature type="compositionally biased region" description="Acidic residues" evidence="2">
    <location>
        <begin position="294"/>
        <end position="305"/>
    </location>
</feature>
<comment type="caution">
    <text evidence="4">The sequence shown here is derived from an EMBL/GenBank/DDBJ whole genome shotgun (WGS) entry which is preliminary data.</text>
</comment>
<protein>
    <recommendedName>
        <fullName evidence="3">Kri1-like C-terminal domain-containing protein</fullName>
    </recommendedName>
</protein>
<feature type="compositionally biased region" description="Low complexity" evidence="2">
    <location>
        <begin position="471"/>
        <end position="485"/>
    </location>
</feature>
<dbReference type="InterPro" id="IPR018034">
    <property type="entry name" value="Kri1"/>
</dbReference>
<feature type="region of interest" description="Disordered" evidence="2">
    <location>
        <begin position="97"/>
        <end position="133"/>
    </location>
</feature>
<feature type="compositionally biased region" description="Acidic residues" evidence="2">
    <location>
        <begin position="488"/>
        <end position="503"/>
    </location>
</feature>
<feature type="compositionally biased region" description="Acidic residues" evidence="2">
    <location>
        <begin position="102"/>
        <end position="112"/>
    </location>
</feature>
<feature type="compositionally biased region" description="Low complexity" evidence="2">
    <location>
        <begin position="113"/>
        <end position="128"/>
    </location>
</feature>
<feature type="compositionally biased region" description="Acidic residues" evidence="2">
    <location>
        <begin position="230"/>
        <end position="242"/>
    </location>
</feature>
<feature type="compositionally biased region" description="Acidic residues" evidence="2">
    <location>
        <begin position="59"/>
        <end position="68"/>
    </location>
</feature>
<dbReference type="GO" id="GO:0005730">
    <property type="term" value="C:nucleolus"/>
    <property type="evidence" value="ECO:0007669"/>
    <property type="project" value="TreeGrafter"/>
</dbReference>
<reference evidence="4" key="1">
    <citation type="journal article" date="2019" name="Plant J.">
        <title>Chlorella vulgaris genome assembly and annotation reveals the molecular basis for metabolic acclimation to high light conditions.</title>
        <authorList>
            <person name="Cecchin M."/>
            <person name="Marcolungo L."/>
            <person name="Rossato M."/>
            <person name="Girolomoni L."/>
            <person name="Cosentino E."/>
            <person name="Cuine S."/>
            <person name="Li-Beisson Y."/>
            <person name="Delledonne M."/>
            <person name="Ballottari M."/>
        </authorList>
    </citation>
    <scope>NUCLEOTIDE SEQUENCE</scope>
    <source>
        <strain evidence="4">211/11P</strain>
    </source>
</reference>
<dbReference type="Pfam" id="PF05178">
    <property type="entry name" value="Kri1"/>
    <property type="match status" value="1"/>
</dbReference>
<dbReference type="AlphaFoldDB" id="A0A9D4YVL9"/>
<dbReference type="InterPro" id="IPR024626">
    <property type="entry name" value="Kri1-like_C"/>
</dbReference>
<feature type="region of interest" description="Disordered" evidence="2">
    <location>
        <begin position="207"/>
        <end position="251"/>
    </location>
</feature>
<feature type="compositionally biased region" description="Low complexity" evidence="2">
    <location>
        <begin position="214"/>
        <end position="227"/>
    </location>
</feature>